<name>A0A9N8EC64_9STRA</name>
<dbReference type="EMBL" id="CAICTM010000907">
    <property type="protein sequence ID" value="CAB9518133.1"/>
    <property type="molecule type" value="Genomic_DNA"/>
</dbReference>
<dbReference type="Proteomes" id="UP001153069">
    <property type="component" value="Unassembled WGS sequence"/>
</dbReference>
<evidence type="ECO:0000313" key="2">
    <source>
        <dbReference type="EMBL" id="CAB9518133.1"/>
    </source>
</evidence>
<gene>
    <name evidence="2" type="ORF">SEMRO_909_G218930.1</name>
</gene>
<evidence type="ECO:0000256" key="1">
    <source>
        <dbReference type="SAM" id="MobiDB-lite"/>
    </source>
</evidence>
<organism evidence="2 3">
    <name type="scientific">Seminavis robusta</name>
    <dbReference type="NCBI Taxonomy" id="568900"/>
    <lineage>
        <taxon>Eukaryota</taxon>
        <taxon>Sar</taxon>
        <taxon>Stramenopiles</taxon>
        <taxon>Ochrophyta</taxon>
        <taxon>Bacillariophyta</taxon>
        <taxon>Bacillariophyceae</taxon>
        <taxon>Bacillariophycidae</taxon>
        <taxon>Naviculales</taxon>
        <taxon>Naviculaceae</taxon>
        <taxon>Seminavis</taxon>
    </lineage>
</organism>
<keyword evidence="3" id="KW-1185">Reference proteome</keyword>
<feature type="compositionally biased region" description="Basic and acidic residues" evidence="1">
    <location>
        <begin position="1"/>
        <end position="20"/>
    </location>
</feature>
<accession>A0A9N8EC64</accession>
<reference evidence="2" key="1">
    <citation type="submission" date="2020-06" db="EMBL/GenBank/DDBJ databases">
        <authorList>
            <consortium name="Plant Systems Biology data submission"/>
        </authorList>
    </citation>
    <scope>NUCLEOTIDE SEQUENCE</scope>
    <source>
        <strain evidence="2">D6</strain>
    </source>
</reference>
<protein>
    <submittedName>
        <fullName evidence="2">Uncharacterized protein</fullName>
    </submittedName>
</protein>
<proteinExistence type="predicted"/>
<feature type="region of interest" description="Disordered" evidence="1">
    <location>
        <begin position="1"/>
        <end position="23"/>
    </location>
</feature>
<sequence length="176" mass="20649">MLERAGCHLVESNRHPRDPVDEPSTTMAVQQLENSIEQNIQAARRLLDYAKQQEDGDFHQESEIIALQPHVREHLQRASEACVELRDMMMLLNQHEAQNVTPLARFQCEIEGLRKERTLLYSRCRKRHTSVLISYTASDDENSVVSRPTRSSKKRAFWRLRNARKQLKQHFPCKFI</sequence>
<evidence type="ECO:0000313" key="3">
    <source>
        <dbReference type="Proteomes" id="UP001153069"/>
    </source>
</evidence>
<comment type="caution">
    <text evidence="2">The sequence shown here is derived from an EMBL/GenBank/DDBJ whole genome shotgun (WGS) entry which is preliminary data.</text>
</comment>
<dbReference type="AlphaFoldDB" id="A0A9N8EC64"/>